<feature type="compositionally biased region" description="Basic and acidic residues" evidence="1">
    <location>
        <begin position="161"/>
        <end position="177"/>
    </location>
</feature>
<proteinExistence type="predicted"/>
<dbReference type="Proteomes" id="UP001372834">
    <property type="component" value="Unassembled WGS sequence"/>
</dbReference>
<dbReference type="EMBL" id="JAWJWE010000002">
    <property type="protein sequence ID" value="KAK6643340.1"/>
    <property type="molecule type" value="Genomic_DNA"/>
</dbReference>
<name>A0AAN8SE54_POLSC</name>
<gene>
    <name evidence="2" type="ORF">RUM43_004845</name>
</gene>
<feature type="region of interest" description="Disordered" evidence="1">
    <location>
        <begin position="1"/>
        <end position="31"/>
    </location>
</feature>
<comment type="caution">
    <text evidence="2">The sequence shown here is derived from an EMBL/GenBank/DDBJ whole genome shotgun (WGS) entry which is preliminary data.</text>
</comment>
<organism evidence="2 3">
    <name type="scientific">Polyplax serrata</name>
    <name type="common">Common mouse louse</name>
    <dbReference type="NCBI Taxonomy" id="468196"/>
    <lineage>
        <taxon>Eukaryota</taxon>
        <taxon>Metazoa</taxon>
        <taxon>Ecdysozoa</taxon>
        <taxon>Arthropoda</taxon>
        <taxon>Hexapoda</taxon>
        <taxon>Insecta</taxon>
        <taxon>Pterygota</taxon>
        <taxon>Neoptera</taxon>
        <taxon>Paraneoptera</taxon>
        <taxon>Psocodea</taxon>
        <taxon>Troctomorpha</taxon>
        <taxon>Phthiraptera</taxon>
        <taxon>Anoplura</taxon>
        <taxon>Polyplacidae</taxon>
        <taxon>Polyplax</taxon>
    </lineage>
</organism>
<reference evidence="2 3" key="1">
    <citation type="submission" date="2023-10" db="EMBL/GenBank/DDBJ databases">
        <title>Genomes of two closely related lineages of the louse Polyplax serrata with different host specificities.</title>
        <authorList>
            <person name="Martinu J."/>
            <person name="Tarabai H."/>
            <person name="Stefka J."/>
            <person name="Hypsa V."/>
        </authorList>
    </citation>
    <scope>NUCLEOTIDE SEQUENCE [LARGE SCALE GENOMIC DNA]</scope>
    <source>
        <strain evidence="2">HR10_N</strain>
    </source>
</reference>
<accession>A0AAN8SE54</accession>
<feature type="compositionally biased region" description="Polar residues" evidence="1">
    <location>
        <begin position="190"/>
        <end position="206"/>
    </location>
</feature>
<protein>
    <submittedName>
        <fullName evidence="2">Uncharacterized protein</fullName>
    </submittedName>
</protein>
<feature type="region of interest" description="Disordered" evidence="1">
    <location>
        <begin position="189"/>
        <end position="211"/>
    </location>
</feature>
<evidence type="ECO:0000313" key="2">
    <source>
        <dbReference type="EMBL" id="KAK6643340.1"/>
    </source>
</evidence>
<sequence length="261" mass="28152">MLGGSASSQTSGAPFRTESDTNRGTVWPSPAHQTDLFNRGYEIYSLFPGAAEGAKGLYGPAVKAMHPTNYFQGFRGTQKVPDAFFSTKFTFSSNRTSEFESVPNVVIGSSTKPSTPVGDITTGKESRVNGKSVSNDVVVVKSEADEVNKIQCTDVVDDDCVRSDRGDGSREDLEKRQNGTQQIVTTVQVGQANEPDSTDSRLSQDSQKNEDVQPLVVTTTWTQGLLDLMGNLCLGFDSMGTLKVVIFLLCTRFGYSSASTL</sequence>
<dbReference type="AlphaFoldDB" id="A0AAN8SE54"/>
<evidence type="ECO:0000256" key="1">
    <source>
        <dbReference type="SAM" id="MobiDB-lite"/>
    </source>
</evidence>
<feature type="compositionally biased region" description="Polar residues" evidence="1">
    <location>
        <begin position="1"/>
        <end position="12"/>
    </location>
</feature>
<evidence type="ECO:0000313" key="3">
    <source>
        <dbReference type="Proteomes" id="UP001372834"/>
    </source>
</evidence>
<feature type="region of interest" description="Disordered" evidence="1">
    <location>
        <begin position="161"/>
        <end position="180"/>
    </location>
</feature>